<dbReference type="CDD" id="cd05120">
    <property type="entry name" value="APH_ChoK_like"/>
    <property type="match status" value="1"/>
</dbReference>
<dbReference type="AlphaFoldDB" id="A0A2A9NAN1"/>
<dbReference type="InterPro" id="IPR002575">
    <property type="entry name" value="Aminoglycoside_PTrfase"/>
</dbReference>
<protein>
    <recommendedName>
        <fullName evidence="1">Aminoglycoside phosphotransferase domain-containing protein</fullName>
    </recommendedName>
</protein>
<accession>A0A2A9NAN1</accession>
<dbReference type="OrthoDB" id="8300194at2759"/>
<dbReference type="InterPro" id="IPR051678">
    <property type="entry name" value="AGP_Transferase"/>
</dbReference>
<keyword evidence="3" id="KW-1185">Reference proteome</keyword>
<dbReference type="Proteomes" id="UP000242287">
    <property type="component" value="Unassembled WGS sequence"/>
</dbReference>
<sequence length="142" mass="15973">MSGLSGEPLSNIFTDLSPDALADIQAALASMLAELREIPHPLSDMEPHISVIASKAASIHETKPYRVVFTHADLNLRNILVKNGKISGIVDWTCAGWFPEYWELTKAIHVHPRLKKWAKFWMGVLPGYEEELEVERLLWGVV</sequence>
<proteinExistence type="predicted"/>
<gene>
    <name evidence="2" type="ORF">AMATHDRAFT_155306</name>
</gene>
<dbReference type="SUPFAM" id="SSF56112">
    <property type="entry name" value="Protein kinase-like (PK-like)"/>
    <property type="match status" value="1"/>
</dbReference>
<dbReference type="PANTHER" id="PTHR21310">
    <property type="entry name" value="AMINOGLYCOSIDE PHOSPHOTRANSFERASE-RELATED-RELATED"/>
    <property type="match status" value="1"/>
</dbReference>
<evidence type="ECO:0000313" key="3">
    <source>
        <dbReference type="Proteomes" id="UP000242287"/>
    </source>
</evidence>
<evidence type="ECO:0000313" key="2">
    <source>
        <dbReference type="EMBL" id="PFH46364.1"/>
    </source>
</evidence>
<dbReference type="InterPro" id="IPR011009">
    <property type="entry name" value="Kinase-like_dom_sf"/>
</dbReference>
<evidence type="ECO:0000259" key="1">
    <source>
        <dbReference type="Pfam" id="PF01636"/>
    </source>
</evidence>
<dbReference type="PANTHER" id="PTHR21310:SF55">
    <property type="entry name" value="AMINOGLYCOSIDE PHOSPHOTRANSFERASE DOMAIN-CONTAINING PROTEIN"/>
    <property type="match status" value="1"/>
</dbReference>
<name>A0A2A9NAN1_9AGAR</name>
<dbReference type="Pfam" id="PF01636">
    <property type="entry name" value="APH"/>
    <property type="match status" value="1"/>
</dbReference>
<organism evidence="2 3">
    <name type="scientific">Amanita thiersii Skay4041</name>
    <dbReference type="NCBI Taxonomy" id="703135"/>
    <lineage>
        <taxon>Eukaryota</taxon>
        <taxon>Fungi</taxon>
        <taxon>Dikarya</taxon>
        <taxon>Basidiomycota</taxon>
        <taxon>Agaricomycotina</taxon>
        <taxon>Agaricomycetes</taxon>
        <taxon>Agaricomycetidae</taxon>
        <taxon>Agaricales</taxon>
        <taxon>Pluteineae</taxon>
        <taxon>Amanitaceae</taxon>
        <taxon>Amanita</taxon>
    </lineage>
</organism>
<feature type="domain" description="Aminoglycoside phosphotransferase" evidence="1">
    <location>
        <begin position="57"/>
        <end position="109"/>
    </location>
</feature>
<reference evidence="2 3" key="1">
    <citation type="submission" date="2014-02" db="EMBL/GenBank/DDBJ databases">
        <title>Transposable element dynamics among asymbiotic and ectomycorrhizal Amanita fungi.</title>
        <authorList>
            <consortium name="DOE Joint Genome Institute"/>
            <person name="Hess J."/>
            <person name="Skrede I."/>
            <person name="Wolfe B."/>
            <person name="LaButti K."/>
            <person name="Ohm R.A."/>
            <person name="Grigoriev I.V."/>
            <person name="Pringle A."/>
        </authorList>
    </citation>
    <scope>NUCLEOTIDE SEQUENCE [LARGE SCALE GENOMIC DNA]</scope>
    <source>
        <strain evidence="2 3">SKay4041</strain>
    </source>
</reference>
<dbReference type="Gene3D" id="3.90.1200.10">
    <property type="match status" value="1"/>
</dbReference>
<dbReference type="EMBL" id="KZ302201">
    <property type="protein sequence ID" value="PFH46364.1"/>
    <property type="molecule type" value="Genomic_DNA"/>
</dbReference>
<dbReference type="STRING" id="703135.A0A2A9NAN1"/>